<dbReference type="Proteomes" id="UP001055712">
    <property type="component" value="Unassembled WGS sequence"/>
</dbReference>
<organism evidence="3 4">
    <name type="scientific">Chlorella vulgaris</name>
    <name type="common">Green alga</name>
    <dbReference type="NCBI Taxonomy" id="3077"/>
    <lineage>
        <taxon>Eukaryota</taxon>
        <taxon>Viridiplantae</taxon>
        <taxon>Chlorophyta</taxon>
        <taxon>core chlorophytes</taxon>
        <taxon>Trebouxiophyceae</taxon>
        <taxon>Chlorellales</taxon>
        <taxon>Chlorellaceae</taxon>
        <taxon>Chlorella clade</taxon>
        <taxon>Chlorella</taxon>
    </lineage>
</organism>
<keyword evidence="4" id="KW-1185">Reference proteome</keyword>
<name>A0A9D4YXA3_CHLVU</name>
<dbReference type="PANTHER" id="PTHR46014">
    <property type="entry name" value="TETRATRICOPEPTIDE REPEAT PROTEIN 1"/>
    <property type="match status" value="1"/>
</dbReference>
<dbReference type="EMBL" id="SIDB01000006">
    <property type="protein sequence ID" value="KAI3431671.1"/>
    <property type="molecule type" value="Genomic_DNA"/>
</dbReference>
<dbReference type="PROSITE" id="PS50005">
    <property type="entry name" value="TPR"/>
    <property type="match status" value="1"/>
</dbReference>
<protein>
    <recommendedName>
        <fullName evidence="5">Tetratricopeptide repeat protein 1</fullName>
    </recommendedName>
</protein>
<dbReference type="InterPro" id="IPR011990">
    <property type="entry name" value="TPR-like_helical_dom_sf"/>
</dbReference>
<evidence type="ECO:0000313" key="3">
    <source>
        <dbReference type="EMBL" id="KAI3431671.1"/>
    </source>
</evidence>
<reference evidence="3" key="1">
    <citation type="journal article" date="2019" name="Plant J.">
        <title>Chlorella vulgaris genome assembly and annotation reveals the molecular basis for metabolic acclimation to high light conditions.</title>
        <authorList>
            <person name="Cecchin M."/>
            <person name="Marcolungo L."/>
            <person name="Rossato M."/>
            <person name="Girolomoni L."/>
            <person name="Cosentino E."/>
            <person name="Cuine S."/>
            <person name="Li-Beisson Y."/>
            <person name="Delledonne M."/>
            <person name="Ballottari M."/>
        </authorList>
    </citation>
    <scope>NUCLEOTIDE SEQUENCE</scope>
    <source>
        <strain evidence="3">211/11P</strain>
    </source>
</reference>
<dbReference type="PANTHER" id="PTHR46014:SF1">
    <property type="entry name" value="TETRATRICOPEPTIDE REPEAT PROTEIN 1"/>
    <property type="match status" value="1"/>
</dbReference>
<dbReference type="OrthoDB" id="1872379at2759"/>
<dbReference type="InterPro" id="IPR052769">
    <property type="entry name" value="TPR_domain_protein"/>
</dbReference>
<sequence length="277" mass="29280">MVLIEDITEQEAEREAAEAAAKLAADKAAAEAAAKAEAATKAAAEAARQASASATTAVPQDAAAQPEASSSDAAGEGGADGAAVSSPAETQPPRELTDLEKEQLAQAEALKKEGNEMYSQGRCEDALGKYATALEAAPEAATQQRAVLHCNRAACHIKQEQWAEAAQECSAALELDSKYIKALLRRCTAYEKLDDLERALADAEKVLELEPGNSAAGQVAKRLTPVVVERREKLKDEMMGKLKDLGNMVLGKFGLSVDNFKAEQDPSTGSYSIKFQQ</sequence>
<evidence type="ECO:0000313" key="4">
    <source>
        <dbReference type="Proteomes" id="UP001055712"/>
    </source>
</evidence>
<dbReference type="Gene3D" id="1.25.40.10">
    <property type="entry name" value="Tetratricopeptide repeat domain"/>
    <property type="match status" value="1"/>
</dbReference>
<accession>A0A9D4YXA3</accession>
<dbReference type="AlphaFoldDB" id="A0A9D4YXA3"/>
<feature type="compositionally biased region" description="Low complexity" evidence="2">
    <location>
        <begin position="30"/>
        <end position="57"/>
    </location>
</feature>
<dbReference type="SUPFAM" id="SSF48452">
    <property type="entry name" value="TPR-like"/>
    <property type="match status" value="1"/>
</dbReference>
<gene>
    <name evidence="3" type="ORF">D9Q98_004718</name>
</gene>
<reference evidence="3" key="2">
    <citation type="submission" date="2020-11" db="EMBL/GenBank/DDBJ databases">
        <authorList>
            <person name="Cecchin M."/>
            <person name="Marcolungo L."/>
            <person name="Rossato M."/>
            <person name="Girolomoni L."/>
            <person name="Cosentino E."/>
            <person name="Cuine S."/>
            <person name="Li-Beisson Y."/>
            <person name="Delledonne M."/>
            <person name="Ballottari M."/>
        </authorList>
    </citation>
    <scope>NUCLEOTIDE SEQUENCE</scope>
    <source>
        <strain evidence="3">211/11P</strain>
        <tissue evidence="3">Whole cell</tissue>
    </source>
</reference>
<comment type="caution">
    <text evidence="3">The sequence shown here is derived from an EMBL/GenBank/DDBJ whole genome shotgun (WGS) entry which is preliminary data.</text>
</comment>
<evidence type="ECO:0000256" key="2">
    <source>
        <dbReference type="SAM" id="MobiDB-lite"/>
    </source>
</evidence>
<dbReference type="InterPro" id="IPR019734">
    <property type="entry name" value="TPR_rpt"/>
</dbReference>
<proteinExistence type="predicted"/>
<evidence type="ECO:0008006" key="5">
    <source>
        <dbReference type="Google" id="ProtNLM"/>
    </source>
</evidence>
<keyword evidence="1" id="KW-0802">TPR repeat</keyword>
<feature type="region of interest" description="Disordered" evidence="2">
    <location>
        <begin position="24"/>
        <end position="98"/>
    </location>
</feature>
<dbReference type="SMART" id="SM00028">
    <property type="entry name" value="TPR"/>
    <property type="match status" value="3"/>
</dbReference>
<evidence type="ECO:0000256" key="1">
    <source>
        <dbReference type="PROSITE-ProRule" id="PRU00339"/>
    </source>
</evidence>
<feature type="repeat" description="TPR" evidence="1">
    <location>
        <begin position="180"/>
        <end position="213"/>
    </location>
</feature>